<gene>
    <name evidence="1" type="ORF">SUNI508_12969</name>
</gene>
<comment type="caution">
    <text evidence="1">The sequence shown here is derived from an EMBL/GenBank/DDBJ whole genome shotgun (WGS) entry which is preliminary data.</text>
</comment>
<organism evidence="1 2">
    <name type="scientific">Seiridium unicorne</name>
    <dbReference type="NCBI Taxonomy" id="138068"/>
    <lineage>
        <taxon>Eukaryota</taxon>
        <taxon>Fungi</taxon>
        <taxon>Dikarya</taxon>
        <taxon>Ascomycota</taxon>
        <taxon>Pezizomycotina</taxon>
        <taxon>Sordariomycetes</taxon>
        <taxon>Xylariomycetidae</taxon>
        <taxon>Amphisphaeriales</taxon>
        <taxon>Sporocadaceae</taxon>
        <taxon>Seiridium</taxon>
    </lineage>
</organism>
<dbReference type="PANTHER" id="PTHR39596:SF3">
    <property type="entry name" value="HETEROKARYON INCOMPATIBILITY DOMAIN-CONTAINING PROTEIN"/>
    <property type="match status" value="1"/>
</dbReference>
<dbReference type="EMBL" id="JARVKF010000015">
    <property type="protein sequence ID" value="KAK9425513.1"/>
    <property type="molecule type" value="Genomic_DNA"/>
</dbReference>
<protein>
    <submittedName>
        <fullName evidence="1">Heterokaryon incompatibility domain-containing protein</fullName>
    </submittedName>
</protein>
<name>A0ABR2VF16_9PEZI</name>
<evidence type="ECO:0000313" key="2">
    <source>
        <dbReference type="Proteomes" id="UP001408356"/>
    </source>
</evidence>
<reference evidence="1 2" key="1">
    <citation type="journal article" date="2024" name="J. Plant Pathol.">
        <title>Sequence and assembly of the genome of Seiridium unicorne, isolate CBS 538.82, causal agent of cypress canker disease.</title>
        <authorList>
            <person name="Scali E."/>
            <person name="Rocca G.D."/>
            <person name="Danti R."/>
            <person name="Garbelotto M."/>
            <person name="Barberini S."/>
            <person name="Baroncelli R."/>
            <person name="Emiliani G."/>
        </authorList>
    </citation>
    <scope>NUCLEOTIDE SEQUENCE [LARGE SCALE GENOMIC DNA]</scope>
    <source>
        <strain evidence="1 2">BM-138-508</strain>
    </source>
</reference>
<evidence type="ECO:0000313" key="1">
    <source>
        <dbReference type="EMBL" id="KAK9425513.1"/>
    </source>
</evidence>
<keyword evidence="2" id="KW-1185">Reference proteome</keyword>
<sequence>MDYLPLPQHPTPVNVTRVPLFANVEYDGEDFRNYPARNGWAINGIHGLLTVKHNDLETSISEAGGMLQTWLFFGLIFAVTGKMCDMQTFTYIDASGNKNLNTVALGTLVSQWSETLISEDWSIYKSNLERWRDTVYEHMLLARETTLRVKGTPRYADLDLVCMANAALGELLIQALKDIFLKRGLESPVAQSWRVPHFSDCGQPLLAAMLDKGWCPYKIAGLNAGKVMSIGKLWFFAHMTPPDADLDHKGLCTSSSCNFMEVQKSTYQIKHETTGCSCTLIGPKPGDLAIALESGSIPIITIETPGAREGVTTPVHAEPYSHGMEYLAISHVWADGHGNPDANESPNCFLNSLLRLSQFLPLKASANSTKIWLDTLCVPREPRRLKNLALSRLKEPYENASHVLVIDSYLRGLFSASMSTVEIVARIEASAWSQRLWTFKEGRLSEERIWFQFTDRSINLYDLVQNDWRETFFRIPSLPSHSVDLDILGGYNSSTLWETAELSRRSKQIPYVRHSLSTRTTSRMEDEAICLVNIMGLPIEPILGFPDRLKGEALATERMKKFWSLLPNVPVGMALSMATKKLSTPGYRWAPASLMGDTQARRWGGPQGLFEDITAKPSEHGLLVNLFARPIFALDNSFVRGEKACQQSKDELFRLFRGHTSSMESFVLRDEDRNWYKCTLGKDWHQDPALIKSMEEAAILLGRPGGVNYLAPPRSQIYGSLWHEEGVLITHDSHLGEDGPILAKAHRHVRLAKAGKAEGNLWDRLWSLMKTISAKVQLDQGSIIDSNTLVETLNQHIKDFVKEDPDLLDLGKRVNEFHNFDASDEAVLRDFAQSIRHFSRLAPWCATISTPIQRVWCIT</sequence>
<dbReference type="PANTHER" id="PTHR39596">
    <property type="match status" value="1"/>
</dbReference>
<proteinExistence type="predicted"/>
<accession>A0ABR2VF16</accession>
<dbReference type="Proteomes" id="UP001408356">
    <property type="component" value="Unassembled WGS sequence"/>
</dbReference>